<keyword evidence="1" id="KW-0548">Nucleotidyltransferase</keyword>
<keyword evidence="1" id="KW-0808">Transferase</keyword>
<protein>
    <submittedName>
        <fullName evidence="1">Putative RNA-directed DNA polymerase</fullName>
    </submittedName>
</protein>
<sequence>MKLFMCIESLEDCVTLQIDLNRFVVWSKSIGIELNICKCSIMTFSKRYSEIKFIYNINGTSLERSSGLVIDLGIKLTSNLDPRPHIDMTCCKALKSLGFIMQTV</sequence>
<comment type="caution">
    <text evidence="1">The sequence shown here is derived from an EMBL/GenBank/DDBJ whole genome shotgun (WGS) entry which is preliminary data.</text>
</comment>
<dbReference type="GO" id="GO:0003964">
    <property type="term" value="F:RNA-directed DNA polymerase activity"/>
    <property type="evidence" value="ECO:0007669"/>
    <property type="project" value="UniProtKB-KW"/>
</dbReference>
<keyword evidence="1" id="KW-0695">RNA-directed DNA polymerase</keyword>
<reference evidence="1 2" key="1">
    <citation type="submission" date="2019-08" db="EMBL/GenBank/DDBJ databases">
        <title>Whole genome of Aphis craccivora.</title>
        <authorList>
            <person name="Voronova N.V."/>
            <person name="Shulinski R.S."/>
            <person name="Bandarenka Y.V."/>
            <person name="Zhorov D.G."/>
            <person name="Warner D."/>
        </authorList>
    </citation>
    <scope>NUCLEOTIDE SEQUENCE [LARGE SCALE GENOMIC DNA]</scope>
    <source>
        <strain evidence="1">180601</strain>
        <tissue evidence="1">Whole Body</tissue>
    </source>
</reference>
<organism evidence="1 2">
    <name type="scientific">Aphis craccivora</name>
    <name type="common">Cowpea aphid</name>
    <dbReference type="NCBI Taxonomy" id="307492"/>
    <lineage>
        <taxon>Eukaryota</taxon>
        <taxon>Metazoa</taxon>
        <taxon>Ecdysozoa</taxon>
        <taxon>Arthropoda</taxon>
        <taxon>Hexapoda</taxon>
        <taxon>Insecta</taxon>
        <taxon>Pterygota</taxon>
        <taxon>Neoptera</taxon>
        <taxon>Paraneoptera</taxon>
        <taxon>Hemiptera</taxon>
        <taxon>Sternorrhyncha</taxon>
        <taxon>Aphidomorpha</taxon>
        <taxon>Aphidoidea</taxon>
        <taxon>Aphididae</taxon>
        <taxon>Aphidini</taxon>
        <taxon>Aphis</taxon>
        <taxon>Aphis</taxon>
    </lineage>
</organism>
<gene>
    <name evidence="1" type="ORF">FWK35_00017730</name>
</gene>
<dbReference type="AlphaFoldDB" id="A0A6G0ZJK5"/>
<keyword evidence="2" id="KW-1185">Reference proteome</keyword>
<dbReference type="Proteomes" id="UP000478052">
    <property type="component" value="Unassembled WGS sequence"/>
</dbReference>
<dbReference type="EMBL" id="VUJU01000347">
    <property type="protein sequence ID" value="KAF0771037.1"/>
    <property type="molecule type" value="Genomic_DNA"/>
</dbReference>
<name>A0A6G0ZJK5_APHCR</name>
<accession>A0A6G0ZJK5</accession>
<evidence type="ECO:0000313" key="2">
    <source>
        <dbReference type="Proteomes" id="UP000478052"/>
    </source>
</evidence>
<dbReference type="OrthoDB" id="6603726at2759"/>
<proteinExistence type="predicted"/>
<evidence type="ECO:0000313" key="1">
    <source>
        <dbReference type="EMBL" id="KAF0771037.1"/>
    </source>
</evidence>